<keyword evidence="3" id="KW-0560">Oxidoreductase</keyword>
<protein>
    <recommendedName>
        <fullName evidence="7">Oxidoreductase</fullName>
    </recommendedName>
</protein>
<evidence type="ECO:0008006" key="7">
    <source>
        <dbReference type="Google" id="ProtNLM"/>
    </source>
</evidence>
<reference evidence="5 6" key="1">
    <citation type="submission" date="2013-03" db="EMBL/GenBank/DDBJ databases">
        <title>The Genome Sequence of Capronia epimyces CBS 606.96.</title>
        <authorList>
            <consortium name="The Broad Institute Genomics Platform"/>
            <person name="Cuomo C."/>
            <person name="de Hoog S."/>
            <person name="Gorbushina A."/>
            <person name="Walker B."/>
            <person name="Young S.K."/>
            <person name="Zeng Q."/>
            <person name="Gargeya S."/>
            <person name="Fitzgerald M."/>
            <person name="Haas B."/>
            <person name="Abouelleil A."/>
            <person name="Allen A.W."/>
            <person name="Alvarado L."/>
            <person name="Arachchi H.M."/>
            <person name="Berlin A.M."/>
            <person name="Chapman S.B."/>
            <person name="Gainer-Dewar J."/>
            <person name="Goldberg J."/>
            <person name="Griggs A."/>
            <person name="Gujja S."/>
            <person name="Hansen M."/>
            <person name="Howarth C."/>
            <person name="Imamovic A."/>
            <person name="Ireland A."/>
            <person name="Larimer J."/>
            <person name="McCowan C."/>
            <person name="Murphy C."/>
            <person name="Pearson M."/>
            <person name="Poon T.W."/>
            <person name="Priest M."/>
            <person name="Roberts A."/>
            <person name="Saif S."/>
            <person name="Shea T."/>
            <person name="Sisk P."/>
            <person name="Sykes S."/>
            <person name="Wortman J."/>
            <person name="Nusbaum C."/>
            <person name="Birren B."/>
        </authorList>
    </citation>
    <scope>NUCLEOTIDE SEQUENCE [LARGE SCALE GENOMIC DNA]</scope>
    <source>
        <strain evidence="5 6">CBS 606.96</strain>
    </source>
</reference>
<dbReference type="PANTHER" id="PTHR24320">
    <property type="entry name" value="RETINOL DEHYDROGENASE"/>
    <property type="match status" value="1"/>
</dbReference>
<comment type="caution">
    <text evidence="5">The sequence shown here is derived from an EMBL/GenBank/DDBJ whole genome shotgun (WGS) entry which is preliminary data.</text>
</comment>
<organism evidence="5 6">
    <name type="scientific">Capronia epimyces CBS 606.96</name>
    <dbReference type="NCBI Taxonomy" id="1182542"/>
    <lineage>
        <taxon>Eukaryota</taxon>
        <taxon>Fungi</taxon>
        <taxon>Dikarya</taxon>
        <taxon>Ascomycota</taxon>
        <taxon>Pezizomycotina</taxon>
        <taxon>Eurotiomycetes</taxon>
        <taxon>Chaetothyriomycetidae</taxon>
        <taxon>Chaetothyriales</taxon>
        <taxon>Herpotrichiellaceae</taxon>
        <taxon>Capronia</taxon>
    </lineage>
</organism>
<evidence type="ECO:0000256" key="3">
    <source>
        <dbReference type="ARBA" id="ARBA00023002"/>
    </source>
</evidence>
<evidence type="ECO:0000256" key="2">
    <source>
        <dbReference type="ARBA" id="ARBA00022857"/>
    </source>
</evidence>
<dbReference type="PANTHER" id="PTHR24320:SF283">
    <property type="entry name" value="RETINOL DEHYDROGENASE 11"/>
    <property type="match status" value="1"/>
</dbReference>
<keyword evidence="2" id="KW-0521">NADP</keyword>
<evidence type="ECO:0000313" key="5">
    <source>
        <dbReference type="EMBL" id="EXJ85150.1"/>
    </source>
</evidence>
<evidence type="ECO:0000256" key="4">
    <source>
        <dbReference type="RuleBase" id="RU000363"/>
    </source>
</evidence>
<dbReference type="SUPFAM" id="SSF51735">
    <property type="entry name" value="NAD(P)-binding Rossmann-fold domains"/>
    <property type="match status" value="1"/>
</dbReference>
<dbReference type="eggNOG" id="KOG1208">
    <property type="taxonomic scope" value="Eukaryota"/>
</dbReference>
<accession>W9Y682</accession>
<dbReference type="InterPro" id="IPR036291">
    <property type="entry name" value="NAD(P)-bd_dom_sf"/>
</dbReference>
<keyword evidence="6" id="KW-1185">Reference proteome</keyword>
<gene>
    <name evidence="5" type="ORF">A1O3_05825</name>
</gene>
<dbReference type="Proteomes" id="UP000019478">
    <property type="component" value="Unassembled WGS sequence"/>
</dbReference>
<evidence type="ECO:0000256" key="1">
    <source>
        <dbReference type="ARBA" id="ARBA00006484"/>
    </source>
</evidence>
<dbReference type="RefSeq" id="XP_007734135.1">
    <property type="nucleotide sequence ID" value="XM_007735945.1"/>
</dbReference>
<comment type="similarity">
    <text evidence="1 4">Belongs to the short-chain dehydrogenases/reductases (SDR) family.</text>
</comment>
<sequence>MATSTFGFDTTGREVAKAFAGNVGGRTFLITGPSAGGVGAVTATSLAVSQPAQLILAGRTRSKIEPVLQEINAINPDIRVDFVHLDLGDQASIRSAVDAINRIAPKIDVLINNAGIMALKEYRTTPEGIEAQFGTNHIGHFLLTKLLLPKIIAAGKGARIVNVSSNGYLLSGVRFDDHNFNGGNSYNPWLAYAQSKTANILFTFGLAERLKDRGILSFAVTPGLVLETKLQADVSQELFAKGIETYKEVYAGREMPPLEKPKPLAASASTTLVAALDPSLEGKSGAYLQNCQTTDVEPHGTGGENADRLWALSERLVGENFEC</sequence>
<dbReference type="STRING" id="1182542.W9Y682"/>
<dbReference type="PRINTS" id="PR00081">
    <property type="entry name" value="GDHRDH"/>
</dbReference>
<dbReference type="GeneID" id="19169935"/>
<dbReference type="Gene3D" id="3.40.50.720">
    <property type="entry name" value="NAD(P)-binding Rossmann-like Domain"/>
    <property type="match status" value="1"/>
</dbReference>
<name>W9Y682_9EURO</name>
<dbReference type="Pfam" id="PF00106">
    <property type="entry name" value="adh_short"/>
    <property type="match status" value="1"/>
</dbReference>
<dbReference type="EMBL" id="AMGY01000004">
    <property type="protein sequence ID" value="EXJ85150.1"/>
    <property type="molecule type" value="Genomic_DNA"/>
</dbReference>
<proteinExistence type="inferred from homology"/>
<dbReference type="GO" id="GO:0016491">
    <property type="term" value="F:oxidoreductase activity"/>
    <property type="evidence" value="ECO:0007669"/>
    <property type="project" value="UniProtKB-KW"/>
</dbReference>
<dbReference type="OrthoDB" id="191139at2759"/>
<dbReference type="PRINTS" id="PR00080">
    <property type="entry name" value="SDRFAMILY"/>
</dbReference>
<dbReference type="HOGENOM" id="CLU_010194_44_0_1"/>
<dbReference type="AlphaFoldDB" id="W9Y682"/>
<dbReference type="InterPro" id="IPR002347">
    <property type="entry name" value="SDR_fam"/>
</dbReference>
<evidence type="ECO:0000313" key="6">
    <source>
        <dbReference type="Proteomes" id="UP000019478"/>
    </source>
</evidence>